<comment type="caution">
    <text evidence="2">The sequence shown here is derived from an EMBL/GenBank/DDBJ whole genome shotgun (WGS) entry which is preliminary data.</text>
</comment>
<evidence type="ECO:0000313" key="3">
    <source>
        <dbReference type="Proteomes" id="UP000028582"/>
    </source>
</evidence>
<organism evidence="2 3">
    <name type="scientific">Phytophthora nicotianae P1976</name>
    <dbReference type="NCBI Taxonomy" id="1317066"/>
    <lineage>
        <taxon>Eukaryota</taxon>
        <taxon>Sar</taxon>
        <taxon>Stramenopiles</taxon>
        <taxon>Oomycota</taxon>
        <taxon>Peronosporomycetes</taxon>
        <taxon>Peronosporales</taxon>
        <taxon>Peronosporaceae</taxon>
        <taxon>Phytophthora</taxon>
    </lineage>
</organism>
<accession>A0A080ZB51</accession>
<dbReference type="Proteomes" id="UP000028582">
    <property type="component" value="Unassembled WGS sequence"/>
</dbReference>
<feature type="compositionally biased region" description="Basic and acidic residues" evidence="1">
    <location>
        <begin position="68"/>
        <end position="86"/>
    </location>
</feature>
<proteinExistence type="predicted"/>
<dbReference type="EMBL" id="ANJA01003387">
    <property type="protein sequence ID" value="ETO63862.1"/>
    <property type="molecule type" value="Genomic_DNA"/>
</dbReference>
<feature type="non-terminal residue" evidence="2">
    <location>
        <position position="1"/>
    </location>
</feature>
<evidence type="ECO:0000313" key="2">
    <source>
        <dbReference type="EMBL" id="ETO63862.1"/>
    </source>
</evidence>
<gene>
    <name evidence="2" type="ORF">F444_18505</name>
</gene>
<feature type="region of interest" description="Disordered" evidence="1">
    <location>
        <begin position="24"/>
        <end position="86"/>
    </location>
</feature>
<name>A0A080ZB51_PHYNI</name>
<protein>
    <submittedName>
        <fullName evidence="2">Uncharacterized protein</fullName>
    </submittedName>
</protein>
<reference evidence="2 3" key="1">
    <citation type="submission" date="2013-11" db="EMBL/GenBank/DDBJ databases">
        <title>The Genome Sequence of Phytophthora parasitica P1976.</title>
        <authorList>
            <consortium name="The Broad Institute Genomics Platform"/>
            <person name="Russ C."/>
            <person name="Tyler B."/>
            <person name="Panabieres F."/>
            <person name="Shan W."/>
            <person name="Tripathy S."/>
            <person name="Grunwald N."/>
            <person name="Machado M."/>
            <person name="Johnson C.S."/>
            <person name="Walker B."/>
            <person name="Young S."/>
            <person name="Zeng Q."/>
            <person name="Gargeya S."/>
            <person name="Fitzgerald M."/>
            <person name="Haas B."/>
            <person name="Abouelleil A."/>
            <person name="Allen A.W."/>
            <person name="Alvarado L."/>
            <person name="Arachchi H.M."/>
            <person name="Berlin A.M."/>
            <person name="Chapman S.B."/>
            <person name="Gainer-Dewar J."/>
            <person name="Goldberg J."/>
            <person name="Griggs A."/>
            <person name="Gujja S."/>
            <person name="Hansen M."/>
            <person name="Howarth C."/>
            <person name="Imamovic A."/>
            <person name="Ireland A."/>
            <person name="Larimer J."/>
            <person name="McCowan C."/>
            <person name="Murphy C."/>
            <person name="Pearson M."/>
            <person name="Poon T.W."/>
            <person name="Priest M."/>
            <person name="Roberts A."/>
            <person name="Saif S."/>
            <person name="Shea T."/>
            <person name="Sisk P."/>
            <person name="Sykes S."/>
            <person name="Wortman J."/>
            <person name="Nusbaum C."/>
            <person name="Birren B."/>
        </authorList>
    </citation>
    <scope>NUCLEOTIDE SEQUENCE [LARGE SCALE GENOMIC DNA]</scope>
    <source>
        <strain evidence="2 3">P1976</strain>
    </source>
</reference>
<sequence>EEETLQRHLLTSQTVDKVDGDIVTRQSQKRHKRVHSSDLLQRRVLDTDDGQNTGREEVLSVVDDVEEEPRAGRTEKAHPVVTNDERKPSLLCSTHLSDSSRTLLHGSKRLRLLRSDTVVADHSSGDATDSEEQTPHGLKPRITVLTGFAIG</sequence>
<dbReference type="AlphaFoldDB" id="A0A080ZB51"/>
<evidence type="ECO:0000256" key="1">
    <source>
        <dbReference type="SAM" id="MobiDB-lite"/>
    </source>
</evidence>